<sequence>MAFRCETVAALPLSKWSLGILNPSDGRDVPGTVQLLPSSSKDASNTGPRQSTSSTQKADDAPTPTPKDDGGNIAQAQKLSKDGSIILFPQPDESPNDPLNWPAWRRNLCLLSVGFFSMLGGGITPLIAAGFTDVSAEFDVAVERVALTIGFTMMGLGVGAVLISPLAIMFGKRPVYLFTSIIVGITCVWAAVAPNFGALLAARVFQGVAASSVECLPSASIAEIFFLHERANRLGIYTLMLLGGRNLVPLVSAAVIGSLGWRWVFWIMAIAVALAAVLIFFLVPETYWDRTGTENKDKVTLKDGTITPTLTDAKIAPDYSDTEAGRGSPQEKHNADGSTPLEARLSFMQELKVLRGRLSNDQWHRIAVRPFVLFMYPAILWSAIVYAFSIGWLIVISETVAIIYRSKSGYDFTALQTGLVYLSPFIGGVTGSFVAGKASDAVVKVMARRNGGIYEPEFRLVMTVPVLVSMVAGLIGYGWSAGEKVHWAAPTVFFGAISFGCSLGSTTAINFALDSYRAYAGEALVAMNLSKNIFHGLVFSLFVTRWMAADGSKDVFVWVGAIHVIVLMSTVPMYIFGKRTRAWTARVNPMGKL</sequence>
<proteinExistence type="predicted"/>
<evidence type="ECO:0000313" key="1">
    <source>
        <dbReference type="EMBL" id="KAI9896135.1"/>
    </source>
</evidence>
<accession>A0ACC0UPU5</accession>
<protein>
    <submittedName>
        <fullName evidence="1">Uncharacterized protein</fullName>
    </submittedName>
</protein>
<dbReference type="Proteomes" id="UP001163324">
    <property type="component" value="Chromosome 10"/>
</dbReference>
<organism evidence="1 2">
    <name type="scientific">Trichothecium roseum</name>
    <dbReference type="NCBI Taxonomy" id="47278"/>
    <lineage>
        <taxon>Eukaryota</taxon>
        <taxon>Fungi</taxon>
        <taxon>Dikarya</taxon>
        <taxon>Ascomycota</taxon>
        <taxon>Pezizomycotina</taxon>
        <taxon>Sordariomycetes</taxon>
        <taxon>Hypocreomycetidae</taxon>
        <taxon>Hypocreales</taxon>
        <taxon>Hypocreales incertae sedis</taxon>
        <taxon>Trichothecium</taxon>
    </lineage>
</organism>
<evidence type="ECO:0000313" key="2">
    <source>
        <dbReference type="Proteomes" id="UP001163324"/>
    </source>
</evidence>
<comment type="caution">
    <text evidence="1">The sequence shown here is derived from an EMBL/GenBank/DDBJ whole genome shotgun (WGS) entry which is preliminary data.</text>
</comment>
<name>A0ACC0UPU5_9HYPO</name>
<keyword evidence="2" id="KW-1185">Reference proteome</keyword>
<reference evidence="1" key="1">
    <citation type="submission" date="2022-10" db="EMBL/GenBank/DDBJ databases">
        <title>Complete Genome of Trichothecium roseum strain YXFP-22015, a Plant Pathogen Isolated from Citrus.</title>
        <authorList>
            <person name="Wang Y."/>
            <person name="Zhu L."/>
        </authorList>
    </citation>
    <scope>NUCLEOTIDE SEQUENCE</scope>
    <source>
        <strain evidence="1">YXFP-22015</strain>
    </source>
</reference>
<gene>
    <name evidence="1" type="ORF">N3K66_009035</name>
</gene>
<dbReference type="EMBL" id="CM047949">
    <property type="protein sequence ID" value="KAI9896135.1"/>
    <property type="molecule type" value="Genomic_DNA"/>
</dbReference>